<dbReference type="KEGG" id="spse:SULPSESMR1_04924"/>
<feature type="transmembrane region" description="Helical" evidence="8">
    <location>
        <begin position="329"/>
        <end position="352"/>
    </location>
</feature>
<comment type="subcellular location">
    <subcellularLocation>
        <location evidence="1">Cell membrane</location>
        <topology evidence="1">Multi-pass membrane protein</topology>
    </subcellularLocation>
</comment>
<keyword evidence="2" id="KW-1003">Cell membrane</keyword>
<sequence length="375" mass="40965">MFDLLAFTFTFAISALLCAIAILRPSLLMRQDHMISDLTARQAQHTRPTPRVGGVAIVVAVFTGGLLFADRFELDLVLALLSGAVVFLVGLREDIMRNVSPRMRLLAAFISASLAILLSGAQLPGLGIEAVDVVFQWAIVAIAITLLWSAGTCHALNLIDGLNGLASLYCVCAAGAICIIAGYTEDTDIQIVSGLLIAAVLGFFVFNWPLGRIFMGDAGAYGIGHILAWLGLILIARNPEISGFAILLVLFWPVCETLFSMIRRRLNKCATDQPDRLHFHHLVVRALPLIFNRGKRRIYDNSLATIVILPFLVSPILIGLLFWDHAVQAAIGLVFFIALFIVTYVISMNYFVSLRFRKGNSATSQSHGRRGWDAA</sequence>
<keyword evidence="7" id="KW-0479">Metal-binding</keyword>
<protein>
    <submittedName>
        <fullName evidence="9">Putative undecaprenyl-phosphate N-acetylglucosaminyl 1-phosphate transferase</fullName>
        <ecNumber evidence="9">2.7.8.33</ecNumber>
    </submittedName>
</protein>
<feature type="transmembrane region" description="Helical" evidence="8">
    <location>
        <begin position="74"/>
        <end position="91"/>
    </location>
</feature>
<keyword evidence="10" id="KW-1185">Reference proteome</keyword>
<dbReference type="EMBL" id="CP022416">
    <property type="protein sequence ID" value="ASM74619.1"/>
    <property type="molecule type" value="Genomic_DNA"/>
</dbReference>
<evidence type="ECO:0000256" key="4">
    <source>
        <dbReference type="ARBA" id="ARBA00022692"/>
    </source>
</evidence>
<dbReference type="CDD" id="cd06912">
    <property type="entry name" value="GT_MraY_like"/>
    <property type="match status" value="1"/>
</dbReference>
<evidence type="ECO:0000256" key="2">
    <source>
        <dbReference type="ARBA" id="ARBA00022475"/>
    </source>
</evidence>
<dbReference type="PANTHER" id="PTHR22926">
    <property type="entry name" value="PHOSPHO-N-ACETYLMURAMOYL-PENTAPEPTIDE-TRANSFERASE"/>
    <property type="match status" value="1"/>
</dbReference>
<accession>A0A221K6J8</accession>
<dbReference type="AlphaFoldDB" id="A0A221K6J8"/>
<evidence type="ECO:0000313" key="10">
    <source>
        <dbReference type="Proteomes" id="UP000199754"/>
    </source>
</evidence>
<dbReference type="RefSeq" id="WP_157729051.1">
    <property type="nucleotide sequence ID" value="NZ_CP022416.1"/>
</dbReference>
<feature type="transmembrane region" description="Helical" evidence="8">
    <location>
        <begin position="103"/>
        <end position="121"/>
    </location>
</feature>
<feature type="transmembrane region" description="Helical" evidence="8">
    <location>
        <begin position="218"/>
        <end position="235"/>
    </location>
</feature>
<evidence type="ECO:0000256" key="6">
    <source>
        <dbReference type="ARBA" id="ARBA00023136"/>
    </source>
</evidence>
<evidence type="ECO:0000256" key="3">
    <source>
        <dbReference type="ARBA" id="ARBA00022679"/>
    </source>
</evidence>
<keyword evidence="5 8" id="KW-1133">Transmembrane helix</keyword>
<dbReference type="GO" id="GO:0044038">
    <property type="term" value="P:cell wall macromolecule biosynthetic process"/>
    <property type="evidence" value="ECO:0007669"/>
    <property type="project" value="TreeGrafter"/>
</dbReference>
<evidence type="ECO:0000256" key="1">
    <source>
        <dbReference type="ARBA" id="ARBA00004651"/>
    </source>
</evidence>
<feature type="transmembrane region" description="Helical" evidence="8">
    <location>
        <begin position="303"/>
        <end position="323"/>
    </location>
</feature>
<feature type="transmembrane region" description="Helical" evidence="8">
    <location>
        <begin position="241"/>
        <end position="259"/>
    </location>
</feature>
<dbReference type="EC" id="2.7.8.33" evidence="9"/>
<evidence type="ECO:0000256" key="5">
    <source>
        <dbReference type="ARBA" id="ARBA00022989"/>
    </source>
</evidence>
<feature type="transmembrane region" description="Helical" evidence="8">
    <location>
        <begin position="189"/>
        <end position="206"/>
    </location>
</feature>
<dbReference type="InterPro" id="IPR000715">
    <property type="entry name" value="Glycosyl_transferase_4"/>
</dbReference>
<proteinExistence type="predicted"/>
<feature type="transmembrane region" description="Helical" evidence="8">
    <location>
        <begin position="133"/>
        <end position="150"/>
    </location>
</feature>
<dbReference type="PANTHER" id="PTHR22926:SF3">
    <property type="entry name" value="UNDECAPRENYL-PHOSPHATE ALPHA-N-ACETYLGLUCOSAMINYL 1-PHOSPHATE TRANSFERASE"/>
    <property type="match status" value="1"/>
</dbReference>
<dbReference type="Proteomes" id="UP000199754">
    <property type="component" value="Plasmid pSMR1-1"/>
</dbReference>
<evidence type="ECO:0000256" key="7">
    <source>
        <dbReference type="PIRSR" id="PIRSR600715-1"/>
    </source>
</evidence>
<dbReference type="GO" id="GO:0036380">
    <property type="term" value="F:UDP-N-acetylglucosamine-undecaprenyl-phosphate N-acetylglucosaminephosphotransferase activity"/>
    <property type="evidence" value="ECO:0007669"/>
    <property type="project" value="UniProtKB-EC"/>
</dbReference>
<keyword evidence="7" id="KW-0460">Magnesium</keyword>
<feature type="binding site" evidence="7">
    <location>
        <position position="217"/>
    </location>
    <ligand>
        <name>Mg(2+)</name>
        <dbReference type="ChEBI" id="CHEBI:18420"/>
    </ligand>
</feature>
<gene>
    <name evidence="9" type="primary">tagO</name>
    <name evidence="9" type="ORF">SULPSESMR1_04924</name>
</gene>
<comment type="cofactor">
    <cofactor evidence="7">
        <name>Mg(2+)</name>
        <dbReference type="ChEBI" id="CHEBI:18420"/>
    </cofactor>
</comment>
<keyword evidence="6 8" id="KW-0472">Membrane</keyword>
<dbReference type="GO" id="GO:0071555">
    <property type="term" value="P:cell wall organization"/>
    <property type="evidence" value="ECO:0007669"/>
    <property type="project" value="TreeGrafter"/>
</dbReference>
<organism evidence="9 10">
    <name type="scientific">Pseudosulfitobacter pseudonitzschiae</name>
    <dbReference type="NCBI Taxonomy" id="1402135"/>
    <lineage>
        <taxon>Bacteria</taxon>
        <taxon>Pseudomonadati</taxon>
        <taxon>Pseudomonadota</taxon>
        <taxon>Alphaproteobacteria</taxon>
        <taxon>Rhodobacterales</taxon>
        <taxon>Roseobacteraceae</taxon>
        <taxon>Pseudosulfitobacter</taxon>
    </lineage>
</organism>
<dbReference type="GO" id="GO:0005886">
    <property type="term" value="C:plasma membrane"/>
    <property type="evidence" value="ECO:0007669"/>
    <property type="project" value="UniProtKB-SubCell"/>
</dbReference>
<keyword evidence="4 8" id="KW-0812">Transmembrane</keyword>
<feature type="transmembrane region" description="Helical" evidence="8">
    <location>
        <begin position="162"/>
        <end position="183"/>
    </location>
</feature>
<keyword evidence="3 9" id="KW-0808">Transferase</keyword>
<feature type="binding site" evidence="7">
    <location>
        <position position="157"/>
    </location>
    <ligand>
        <name>Mg(2+)</name>
        <dbReference type="ChEBI" id="CHEBI:18420"/>
    </ligand>
</feature>
<geneLocation type="plasmid" evidence="9 10">
    <name>pSMR1-1</name>
</geneLocation>
<reference evidence="9 10" key="1">
    <citation type="submission" date="2017-07" db="EMBL/GenBank/DDBJ databases">
        <title>Genome Sequence of Sulfitobacter pseudonitzschiae Strain SMR1 Isolated from a culture of the Diatom Skeletonema marinoi.</title>
        <authorList>
            <person name="Topel M."/>
            <person name="Pinder M.I.M."/>
            <person name="Johansson O.N."/>
            <person name="Kourtchenko O."/>
            <person name="Godhe A."/>
            <person name="Clarke A.K."/>
        </authorList>
    </citation>
    <scope>NUCLEOTIDE SEQUENCE [LARGE SCALE GENOMIC DNA]</scope>
    <source>
        <strain evidence="9 10">SMR1</strain>
        <plasmid evidence="9 10">pSMR1-1</plasmid>
    </source>
</reference>
<dbReference type="Pfam" id="PF00953">
    <property type="entry name" value="Glycos_transf_4"/>
    <property type="match status" value="1"/>
</dbReference>
<keyword evidence="9" id="KW-0614">Plasmid</keyword>
<feature type="transmembrane region" description="Helical" evidence="8">
    <location>
        <begin position="6"/>
        <end position="27"/>
    </location>
</feature>
<feature type="transmembrane region" description="Helical" evidence="8">
    <location>
        <begin position="48"/>
        <end position="68"/>
    </location>
</feature>
<evidence type="ECO:0000256" key="8">
    <source>
        <dbReference type="SAM" id="Phobius"/>
    </source>
</evidence>
<dbReference type="OrthoDB" id="9783652at2"/>
<dbReference type="GO" id="GO:0046872">
    <property type="term" value="F:metal ion binding"/>
    <property type="evidence" value="ECO:0007669"/>
    <property type="project" value="UniProtKB-KW"/>
</dbReference>
<name>A0A221K6J8_9RHOB</name>
<dbReference type="GO" id="GO:0009103">
    <property type="term" value="P:lipopolysaccharide biosynthetic process"/>
    <property type="evidence" value="ECO:0007669"/>
    <property type="project" value="TreeGrafter"/>
</dbReference>
<evidence type="ECO:0000313" key="9">
    <source>
        <dbReference type="EMBL" id="ASM74619.1"/>
    </source>
</evidence>